<dbReference type="PANTHER" id="PTHR11088:SF89">
    <property type="entry name" value="TRNA DIMETHYLALLYLTRANSFERASE"/>
    <property type="match status" value="1"/>
</dbReference>
<dbReference type="InterPro" id="IPR027417">
    <property type="entry name" value="P-loop_NTPase"/>
</dbReference>
<evidence type="ECO:0000256" key="3">
    <source>
        <dbReference type="ARBA" id="ARBA00022741"/>
    </source>
</evidence>
<protein>
    <submittedName>
        <fullName evidence="6">tRNA isopentenyltransferase 1</fullName>
    </submittedName>
</protein>
<keyword evidence="2" id="KW-0808">Transferase</keyword>
<evidence type="ECO:0000256" key="2">
    <source>
        <dbReference type="ARBA" id="ARBA00022679"/>
    </source>
</evidence>
<dbReference type="InterPro" id="IPR039657">
    <property type="entry name" value="Dimethylallyltransferase"/>
</dbReference>
<evidence type="ECO:0000313" key="7">
    <source>
        <dbReference type="Proteomes" id="UP000694545"/>
    </source>
</evidence>
<accession>A0A8D2JL06</accession>
<reference evidence="6" key="2">
    <citation type="submission" date="2025-09" db="UniProtKB">
        <authorList>
            <consortium name="Ensembl"/>
        </authorList>
    </citation>
    <scope>IDENTIFICATION</scope>
</reference>
<evidence type="ECO:0000256" key="5">
    <source>
        <dbReference type="SAM" id="MobiDB-lite"/>
    </source>
</evidence>
<sequence>MLQAGLLEELRGFHQRYNQARVAENSQDYQHGIFQSIGFKEFHQFLTTEGQCSKEASNELLEEGIQALKLVTKRYARKQVKWIQNRFLRRPGQNVPPVYSLEGSDLSQWEEKVLEPAIQIVESFFQGRQPPVQPFVLERNPEEDKRRGCMCEPCGRLIIGDREWQAHVKSKAHLSQLKKLRHQPSLPQAPACRSGGTEMGSKPDSEGGGVGAQRI</sequence>
<name>A0A8D2JL06_VARKO</name>
<evidence type="ECO:0000256" key="1">
    <source>
        <dbReference type="ARBA" id="ARBA00005842"/>
    </source>
</evidence>
<dbReference type="Proteomes" id="UP000694545">
    <property type="component" value="Unplaced"/>
</dbReference>
<keyword evidence="7" id="KW-1185">Reference proteome</keyword>
<dbReference type="GO" id="GO:0005524">
    <property type="term" value="F:ATP binding"/>
    <property type="evidence" value="ECO:0007669"/>
    <property type="project" value="UniProtKB-KW"/>
</dbReference>
<dbReference type="Gene3D" id="3.40.50.300">
    <property type="entry name" value="P-loop containing nucleotide triphosphate hydrolases"/>
    <property type="match status" value="1"/>
</dbReference>
<proteinExistence type="inferred from homology"/>
<dbReference type="OMA" id="DTCQRTI"/>
<keyword evidence="4" id="KW-0067">ATP-binding</keyword>
<dbReference type="Pfam" id="PF01715">
    <property type="entry name" value="IPPT"/>
    <property type="match status" value="1"/>
</dbReference>
<dbReference type="SUPFAM" id="SSF57667">
    <property type="entry name" value="beta-beta-alpha zinc fingers"/>
    <property type="match status" value="1"/>
</dbReference>
<evidence type="ECO:0000256" key="4">
    <source>
        <dbReference type="ARBA" id="ARBA00022840"/>
    </source>
</evidence>
<dbReference type="GO" id="GO:0052381">
    <property type="term" value="F:tRNA dimethylallyltransferase activity"/>
    <property type="evidence" value="ECO:0007669"/>
    <property type="project" value="TreeGrafter"/>
</dbReference>
<organism evidence="6 7">
    <name type="scientific">Varanus komodoensis</name>
    <name type="common">Komodo dragon</name>
    <dbReference type="NCBI Taxonomy" id="61221"/>
    <lineage>
        <taxon>Eukaryota</taxon>
        <taxon>Metazoa</taxon>
        <taxon>Chordata</taxon>
        <taxon>Craniata</taxon>
        <taxon>Vertebrata</taxon>
        <taxon>Euteleostomi</taxon>
        <taxon>Lepidosauria</taxon>
        <taxon>Squamata</taxon>
        <taxon>Bifurcata</taxon>
        <taxon>Unidentata</taxon>
        <taxon>Episquamata</taxon>
        <taxon>Toxicofera</taxon>
        <taxon>Anguimorpha</taxon>
        <taxon>Paleoanguimorpha</taxon>
        <taxon>Varanoidea</taxon>
        <taxon>Varanidae</taxon>
        <taxon>Varanus</taxon>
    </lineage>
</organism>
<dbReference type="InterPro" id="IPR036236">
    <property type="entry name" value="Znf_C2H2_sf"/>
</dbReference>
<evidence type="ECO:0000313" key="6">
    <source>
        <dbReference type="Ensembl" id="ENSVKKP00000011919.1"/>
    </source>
</evidence>
<feature type="region of interest" description="Disordered" evidence="5">
    <location>
        <begin position="182"/>
        <end position="215"/>
    </location>
</feature>
<dbReference type="GO" id="GO:0006400">
    <property type="term" value="P:tRNA modification"/>
    <property type="evidence" value="ECO:0007669"/>
    <property type="project" value="TreeGrafter"/>
</dbReference>
<dbReference type="PANTHER" id="PTHR11088">
    <property type="entry name" value="TRNA DIMETHYLALLYLTRANSFERASE"/>
    <property type="match status" value="1"/>
</dbReference>
<feature type="compositionally biased region" description="Gly residues" evidence="5">
    <location>
        <begin position="206"/>
        <end position="215"/>
    </location>
</feature>
<dbReference type="GO" id="GO:0005739">
    <property type="term" value="C:mitochondrion"/>
    <property type="evidence" value="ECO:0007669"/>
    <property type="project" value="TreeGrafter"/>
</dbReference>
<dbReference type="AlphaFoldDB" id="A0A8D2JL06"/>
<dbReference type="Ensembl" id="ENSVKKT00000012203.1">
    <property type="protein sequence ID" value="ENSVKKP00000011919.1"/>
    <property type="gene ID" value="ENSVKKG00000008290.1"/>
</dbReference>
<comment type="similarity">
    <text evidence="1">Belongs to the IPP transferase family.</text>
</comment>
<reference evidence="6" key="1">
    <citation type="submission" date="2025-08" db="UniProtKB">
        <authorList>
            <consortium name="Ensembl"/>
        </authorList>
    </citation>
    <scope>IDENTIFICATION</scope>
</reference>
<keyword evidence="3" id="KW-0547">Nucleotide-binding</keyword>